<dbReference type="KEGG" id="htq:FRZ44_07140"/>
<protein>
    <submittedName>
        <fullName evidence="2">Uncharacterized protein</fullName>
    </submittedName>
</protein>
<evidence type="ECO:0000313" key="2">
    <source>
        <dbReference type="EMBL" id="QEX15430.1"/>
    </source>
</evidence>
<organism evidence="2 3">
    <name type="scientific">Hypericibacter terrae</name>
    <dbReference type="NCBI Taxonomy" id="2602015"/>
    <lineage>
        <taxon>Bacteria</taxon>
        <taxon>Pseudomonadati</taxon>
        <taxon>Pseudomonadota</taxon>
        <taxon>Alphaproteobacteria</taxon>
        <taxon>Rhodospirillales</taxon>
        <taxon>Dongiaceae</taxon>
        <taxon>Hypericibacter</taxon>
    </lineage>
</organism>
<sequence>MPTDPTIIAALVSGVVAIGVATVTSIVSFSLQKDRLRAELKFEFSTEAALLELLSDERWQLRSFDAIHKRFRGLGADELRKSLIRAGALSFGDAAEEFWGLRDRNKERLG</sequence>
<name>A0A5J6MGP5_9PROT</name>
<keyword evidence="1" id="KW-0812">Transmembrane</keyword>
<keyword evidence="3" id="KW-1185">Reference proteome</keyword>
<feature type="transmembrane region" description="Helical" evidence="1">
    <location>
        <begin position="6"/>
        <end position="31"/>
    </location>
</feature>
<dbReference type="AlphaFoldDB" id="A0A5J6MGP5"/>
<keyword evidence="1" id="KW-1133">Transmembrane helix</keyword>
<evidence type="ECO:0000256" key="1">
    <source>
        <dbReference type="SAM" id="Phobius"/>
    </source>
</evidence>
<dbReference type="EMBL" id="CP042906">
    <property type="protein sequence ID" value="QEX15430.1"/>
    <property type="molecule type" value="Genomic_DNA"/>
</dbReference>
<proteinExistence type="predicted"/>
<accession>A0A5J6MGP5</accession>
<reference evidence="2 3" key="1">
    <citation type="submission" date="2019-08" db="EMBL/GenBank/DDBJ databases">
        <title>Hyperibacter terrae gen. nov., sp. nov. and Hyperibacter viscosus sp. nov., two new members in the family Rhodospirillaceae isolated from the rhizosphere of Hypericum perforatum.</title>
        <authorList>
            <person name="Noviana Z."/>
        </authorList>
    </citation>
    <scope>NUCLEOTIDE SEQUENCE [LARGE SCALE GENOMIC DNA]</scope>
    <source>
        <strain evidence="2 3">R5913</strain>
    </source>
</reference>
<evidence type="ECO:0000313" key="3">
    <source>
        <dbReference type="Proteomes" id="UP000326202"/>
    </source>
</evidence>
<gene>
    <name evidence="2" type="ORF">FRZ44_07140</name>
</gene>
<dbReference type="Proteomes" id="UP000326202">
    <property type="component" value="Chromosome"/>
</dbReference>
<keyword evidence="1" id="KW-0472">Membrane</keyword>